<comment type="caution">
    <text evidence="2">The sequence shown here is derived from an EMBL/GenBank/DDBJ whole genome shotgun (WGS) entry which is preliminary data.</text>
</comment>
<organism evidence="2 3">
    <name type="scientific">Parvularcula maris</name>
    <dbReference type="NCBI Taxonomy" id="2965077"/>
    <lineage>
        <taxon>Bacteria</taxon>
        <taxon>Pseudomonadati</taxon>
        <taxon>Pseudomonadota</taxon>
        <taxon>Alphaproteobacteria</taxon>
        <taxon>Parvularculales</taxon>
        <taxon>Parvularculaceae</taxon>
        <taxon>Parvularcula</taxon>
    </lineage>
</organism>
<proteinExistence type="predicted"/>
<dbReference type="RefSeq" id="WP_256618228.1">
    <property type="nucleotide sequence ID" value="NZ_JANIBC010000001.1"/>
</dbReference>
<name>A0A9X2RH02_9PROT</name>
<sequence>MSLRARRQKFKRLAVRIEVGIVVGLIALTGATLLLISLIVYLSNRIPLYQALILVALLLFLVAICGWIGVQAWEGRRIAAQEEAGEEADFTDALPDPSSIAGLVRQVSSGPMGVATSALVSQQLRKSPVTTGVGLAAIGLLMLTQNRRRDLKTKHPAE</sequence>
<keyword evidence="1" id="KW-0812">Transmembrane</keyword>
<gene>
    <name evidence="2" type="ORF">NOG11_03410</name>
</gene>
<feature type="transmembrane region" description="Helical" evidence="1">
    <location>
        <begin position="48"/>
        <end position="70"/>
    </location>
</feature>
<keyword evidence="1" id="KW-0472">Membrane</keyword>
<feature type="transmembrane region" description="Helical" evidence="1">
    <location>
        <begin position="21"/>
        <end position="42"/>
    </location>
</feature>
<reference evidence="2" key="1">
    <citation type="submission" date="2022-07" db="EMBL/GenBank/DDBJ databases">
        <title>Parvularcula maris sp. nov., an algicidal bacterium isolated from seawater.</title>
        <authorList>
            <person name="Li F."/>
        </authorList>
    </citation>
    <scope>NUCLEOTIDE SEQUENCE</scope>
    <source>
        <strain evidence="2">BGMRC 0090</strain>
    </source>
</reference>
<evidence type="ECO:0000313" key="3">
    <source>
        <dbReference type="Proteomes" id="UP001142610"/>
    </source>
</evidence>
<evidence type="ECO:0000313" key="2">
    <source>
        <dbReference type="EMBL" id="MCQ8184425.1"/>
    </source>
</evidence>
<keyword evidence="3" id="KW-1185">Reference proteome</keyword>
<dbReference type="AlphaFoldDB" id="A0A9X2RH02"/>
<dbReference type="EMBL" id="JANIBC010000001">
    <property type="protein sequence ID" value="MCQ8184425.1"/>
    <property type="molecule type" value="Genomic_DNA"/>
</dbReference>
<accession>A0A9X2RH02</accession>
<evidence type="ECO:0000256" key="1">
    <source>
        <dbReference type="SAM" id="Phobius"/>
    </source>
</evidence>
<protein>
    <submittedName>
        <fullName evidence="2">Uncharacterized protein</fullName>
    </submittedName>
</protein>
<keyword evidence="1" id="KW-1133">Transmembrane helix</keyword>
<dbReference type="Proteomes" id="UP001142610">
    <property type="component" value="Unassembled WGS sequence"/>
</dbReference>